<evidence type="ECO:0000313" key="12">
    <source>
        <dbReference type="EMBL" id="ETO02116.1"/>
    </source>
</evidence>
<dbReference type="EMBL" id="ASPP01036670">
    <property type="protein sequence ID" value="ETO02116.1"/>
    <property type="molecule type" value="Genomic_DNA"/>
</dbReference>
<protein>
    <recommendedName>
        <fullName evidence="10">Holocytochrome c-type synthase</fullName>
        <ecNumber evidence="10">4.4.1.17</ecNumber>
    </recommendedName>
</protein>
<accession>X6LL64</accession>
<evidence type="ECO:0000256" key="1">
    <source>
        <dbReference type="ARBA" id="ARBA00004273"/>
    </source>
</evidence>
<dbReference type="AlphaFoldDB" id="X6LL64"/>
<feature type="compositionally biased region" description="Polar residues" evidence="11">
    <location>
        <begin position="69"/>
        <end position="79"/>
    </location>
</feature>
<keyword evidence="8 10" id="KW-0472">Membrane</keyword>
<keyword evidence="6 10" id="KW-0408">Iron</keyword>
<feature type="region of interest" description="Disordered" evidence="11">
    <location>
        <begin position="1"/>
        <end position="79"/>
    </location>
</feature>
<evidence type="ECO:0000256" key="2">
    <source>
        <dbReference type="ARBA" id="ARBA00007255"/>
    </source>
</evidence>
<comment type="function">
    <text evidence="10">Lyase that catalyzes the covalent linking of the heme group to the cytochrome C apoprotein to produce the mature functional cytochrome.</text>
</comment>
<keyword evidence="7 10" id="KW-0496">Mitochondrion</keyword>
<gene>
    <name evidence="12" type="ORF">RFI_35321</name>
</gene>
<evidence type="ECO:0000256" key="4">
    <source>
        <dbReference type="ARBA" id="ARBA00022723"/>
    </source>
</evidence>
<dbReference type="Proteomes" id="UP000023152">
    <property type="component" value="Unassembled WGS sequence"/>
</dbReference>
<proteinExistence type="inferred from homology"/>
<dbReference type="GO" id="GO:0046872">
    <property type="term" value="F:metal ion binding"/>
    <property type="evidence" value="ECO:0007669"/>
    <property type="project" value="UniProtKB-KW"/>
</dbReference>
<keyword evidence="9 10" id="KW-0456">Lyase</keyword>
<dbReference type="PANTHER" id="PTHR12743">
    <property type="entry name" value="CYTOCHROME C1 HEME LYASE"/>
    <property type="match status" value="1"/>
</dbReference>
<evidence type="ECO:0000256" key="10">
    <source>
        <dbReference type="RuleBase" id="RU363130"/>
    </source>
</evidence>
<evidence type="ECO:0000256" key="11">
    <source>
        <dbReference type="SAM" id="MobiDB-lite"/>
    </source>
</evidence>
<dbReference type="PANTHER" id="PTHR12743:SF8">
    <property type="entry name" value="PROTEIN HRI1"/>
    <property type="match status" value="1"/>
</dbReference>
<comment type="catalytic activity">
    <reaction evidence="10">
        <text>holo-[cytochrome c] = apo-[cytochrome c] + heme b</text>
        <dbReference type="Rhea" id="RHEA:22648"/>
        <dbReference type="Rhea" id="RHEA-COMP:10725"/>
        <dbReference type="Rhea" id="RHEA-COMP:10726"/>
        <dbReference type="ChEBI" id="CHEBI:29950"/>
        <dbReference type="ChEBI" id="CHEBI:60344"/>
        <dbReference type="ChEBI" id="CHEBI:83739"/>
        <dbReference type="EC" id="4.4.1.17"/>
    </reaction>
</comment>
<evidence type="ECO:0000256" key="3">
    <source>
        <dbReference type="ARBA" id="ARBA00022617"/>
    </source>
</evidence>
<dbReference type="OrthoDB" id="4243at2759"/>
<keyword evidence="5 10" id="KW-0999">Mitochondrion inner membrane</keyword>
<evidence type="ECO:0000256" key="8">
    <source>
        <dbReference type="ARBA" id="ARBA00023136"/>
    </source>
</evidence>
<dbReference type="Pfam" id="PF01265">
    <property type="entry name" value="Cyto_heme_lyase"/>
    <property type="match status" value="1"/>
</dbReference>
<dbReference type="GO" id="GO:0004408">
    <property type="term" value="F:holocytochrome-c synthase activity"/>
    <property type="evidence" value="ECO:0007669"/>
    <property type="project" value="UniProtKB-EC"/>
</dbReference>
<dbReference type="InterPro" id="IPR000511">
    <property type="entry name" value="Holocyt_c/c1_synthase"/>
</dbReference>
<feature type="compositionally biased region" description="Low complexity" evidence="11">
    <location>
        <begin position="18"/>
        <end position="31"/>
    </location>
</feature>
<organism evidence="12 13">
    <name type="scientific">Reticulomyxa filosa</name>
    <dbReference type="NCBI Taxonomy" id="46433"/>
    <lineage>
        <taxon>Eukaryota</taxon>
        <taxon>Sar</taxon>
        <taxon>Rhizaria</taxon>
        <taxon>Retaria</taxon>
        <taxon>Foraminifera</taxon>
        <taxon>Monothalamids</taxon>
        <taxon>Reticulomyxidae</taxon>
        <taxon>Reticulomyxa</taxon>
    </lineage>
</organism>
<keyword evidence="3 10" id="KW-0349">Heme</keyword>
<comment type="similarity">
    <text evidence="2 10">Belongs to the cytochrome c-type heme lyase family.</text>
</comment>
<reference evidence="12 13" key="1">
    <citation type="journal article" date="2013" name="Curr. Biol.">
        <title>The Genome of the Foraminiferan Reticulomyxa filosa.</title>
        <authorList>
            <person name="Glockner G."/>
            <person name="Hulsmann N."/>
            <person name="Schleicher M."/>
            <person name="Noegel A.A."/>
            <person name="Eichinger L."/>
            <person name="Gallinger C."/>
            <person name="Pawlowski J."/>
            <person name="Sierra R."/>
            <person name="Euteneuer U."/>
            <person name="Pillet L."/>
            <person name="Moustafa A."/>
            <person name="Platzer M."/>
            <person name="Groth M."/>
            <person name="Szafranski K."/>
            <person name="Schliwa M."/>
        </authorList>
    </citation>
    <scope>NUCLEOTIDE SEQUENCE [LARGE SCALE GENOMIC DNA]</scope>
</reference>
<evidence type="ECO:0000256" key="9">
    <source>
        <dbReference type="ARBA" id="ARBA00023239"/>
    </source>
</evidence>
<keyword evidence="13" id="KW-1185">Reference proteome</keyword>
<evidence type="ECO:0000256" key="7">
    <source>
        <dbReference type="ARBA" id="ARBA00023128"/>
    </source>
</evidence>
<dbReference type="GO" id="GO:0005743">
    <property type="term" value="C:mitochondrial inner membrane"/>
    <property type="evidence" value="ECO:0007669"/>
    <property type="project" value="UniProtKB-SubCell"/>
</dbReference>
<feature type="compositionally biased region" description="Low complexity" evidence="11">
    <location>
        <begin position="197"/>
        <end position="229"/>
    </location>
</feature>
<comment type="caution">
    <text evidence="12">The sequence shown here is derived from an EMBL/GenBank/DDBJ whole genome shotgun (WGS) entry which is preliminary data.</text>
</comment>
<keyword evidence="4 10" id="KW-0479">Metal-binding</keyword>
<evidence type="ECO:0000256" key="6">
    <source>
        <dbReference type="ARBA" id="ARBA00023004"/>
    </source>
</evidence>
<comment type="subcellular location">
    <subcellularLocation>
        <location evidence="1 10">Mitochondrion inner membrane</location>
    </subcellularLocation>
</comment>
<evidence type="ECO:0000313" key="13">
    <source>
        <dbReference type="Proteomes" id="UP000023152"/>
    </source>
</evidence>
<sequence length="290" mass="32680">MSSNDEPPKVCPRSGGTLLLPKSSSQTSLSSEPPDTSDHVCPHSKAKVIRTKGPTTNDTVPEGEIPSTGRGNSEDGQAWLNPSANQLYHALSRRNKPIEYNDAASVATMHQMVTAQTWQAILEYEDLHKHTCATPKLAKFEGKDGIYSKKAQFFHWWFGMPLPYDRHDWTVDRCGKEVTYIIDYYAVPVPRTDSDSHQSSSFQPQFQPHSQSQSQSQSISQPTSSSSPQLDNEHANSNSSQSSFYQDFITDDAVDFVYSIDARPKLNRISNVFDRIRVAYRHWKSGDSWY</sequence>
<evidence type="ECO:0000256" key="5">
    <source>
        <dbReference type="ARBA" id="ARBA00022792"/>
    </source>
</evidence>
<feature type="region of interest" description="Disordered" evidence="11">
    <location>
        <begin position="192"/>
        <end position="241"/>
    </location>
</feature>
<dbReference type="EC" id="4.4.1.17" evidence="10"/>
<name>X6LL64_RETFI</name>